<organism evidence="1">
    <name type="scientific">marine metagenome</name>
    <dbReference type="NCBI Taxonomy" id="408172"/>
    <lineage>
        <taxon>unclassified sequences</taxon>
        <taxon>metagenomes</taxon>
        <taxon>ecological metagenomes</taxon>
    </lineage>
</organism>
<proteinExistence type="predicted"/>
<feature type="non-terminal residue" evidence="1">
    <location>
        <position position="1"/>
    </location>
</feature>
<gene>
    <name evidence="1" type="ORF">METZ01_LOCUS449040</name>
</gene>
<sequence length="93" mass="10102">VPIRSTFRAKEVLMAAVLVVGICLGNASPATGQADQSAWLDPYREPASRIIGAAMADTFAWNRLAELSDMFGHRLSGSPQLEQAIQWAANEMR</sequence>
<protein>
    <submittedName>
        <fullName evidence="1">Uncharacterized protein</fullName>
    </submittedName>
</protein>
<name>A0A382ZKT3_9ZZZZ</name>
<accession>A0A382ZKT3</accession>
<feature type="non-terminal residue" evidence="1">
    <location>
        <position position="93"/>
    </location>
</feature>
<dbReference type="AlphaFoldDB" id="A0A382ZKT3"/>
<dbReference type="EMBL" id="UINC01184802">
    <property type="protein sequence ID" value="SVD96186.1"/>
    <property type="molecule type" value="Genomic_DNA"/>
</dbReference>
<reference evidence="1" key="1">
    <citation type="submission" date="2018-05" db="EMBL/GenBank/DDBJ databases">
        <authorList>
            <person name="Lanie J.A."/>
            <person name="Ng W.-L."/>
            <person name="Kazmierczak K.M."/>
            <person name="Andrzejewski T.M."/>
            <person name="Davidsen T.M."/>
            <person name="Wayne K.J."/>
            <person name="Tettelin H."/>
            <person name="Glass J.I."/>
            <person name="Rusch D."/>
            <person name="Podicherti R."/>
            <person name="Tsui H.-C.T."/>
            <person name="Winkler M.E."/>
        </authorList>
    </citation>
    <scope>NUCLEOTIDE SEQUENCE</scope>
</reference>
<evidence type="ECO:0000313" key="1">
    <source>
        <dbReference type="EMBL" id="SVD96186.1"/>
    </source>
</evidence>